<reference evidence="6 7" key="1">
    <citation type="journal article" date="2014" name="Genome Announc.">
        <title>Complete Genome Sequence of Hyphomicrobium nitrativorans Strain NL23, a Denitrifying Bacterium Isolated from Biofilm of a Methanol-Fed Denitrification System Treating Seawater at the Montreal Biodome.</title>
        <authorList>
            <person name="Martineau C."/>
            <person name="Villeneuve C."/>
            <person name="Mauffrey F."/>
            <person name="Villemur R."/>
        </authorList>
    </citation>
    <scope>NUCLEOTIDE SEQUENCE [LARGE SCALE GENOMIC DNA]</scope>
    <source>
        <strain evidence="6">NL23</strain>
    </source>
</reference>
<dbReference type="CDD" id="cd04723">
    <property type="entry name" value="HisA_HisF"/>
    <property type="match status" value="1"/>
</dbReference>
<dbReference type="RefSeq" id="WP_023787967.1">
    <property type="nucleotide sequence ID" value="NC_022997.1"/>
</dbReference>
<evidence type="ECO:0000256" key="4">
    <source>
        <dbReference type="ARBA" id="ARBA00029440"/>
    </source>
</evidence>
<accession>V5SGR8</accession>
<keyword evidence="3 5" id="KW-0368">Histidine biosynthesis</keyword>
<gene>
    <name evidence="6" type="ORF">W911_13195</name>
</gene>
<dbReference type="STRING" id="1029756.W911_13195"/>
<dbReference type="AlphaFoldDB" id="V5SGR8"/>
<dbReference type="InterPro" id="IPR013785">
    <property type="entry name" value="Aldolase_TIM"/>
</dbReference>
<dbReference type="PATRIC" id="fig|1029756.8.peg.2746"/>
<organism evidence="6 7">
    <name type="scientific">Hyphomicrobium nitrativorans NL23</name>
    <dbReference type="NCBI Taxonomy" id="1029756"/>
    <lineage>
        <taxon>Bacteria</taxon>
        <taxon>Pseudomonadati</taxon>
        <taxon>Pseudomonadota</taxon>
        <taxon>Alphaproteobacteria</taxon>
        <taxon>Hyphomicrobiales</taxon>
        <taxon>Hyphomicrobiaceae</taxon>
        <taxon>Hyphomicrobium</taxon>
    </lineage>
</organism>
<dbReference type="KEGG" id="hni:W911_13195"/>
<proteinExistence type="inferred from homology"/>
<protein>
    <submittedName>
        <fullName evidence="6">Nickel transporter</fullName>
    </submittedName>
</protein>
<comment type="pathway">
    <text evidence="4">Amino-acid biosynthesis.</text>
</comment>
<dbReference type="EMBL" id="CP006912">
    <property type="protein sequence ID" value="AHB49149.1"/>
    <property type="molecule type" value="Genomic_DNA"/>
</dbReference>
<name>V5SGR8_9HYPH</name>
<keyword evidence="2 5" id="KW-0028">Amino-acid biosynthesis</keyword>
<dbReference type="InterPro" id="IPR011060">
    <property type="entry name" value="RibuloseP-bd_barrel"/>
</dbReference>
<evidence type="ECO:0000313" key="6">
    <source>
        <dbReference type="EMBL" id="AHB49149.1"/>
    </source>
</evidence>
<comment type="similarity">
    <text evidence="1 5">Belongs to the HisA/HisF family.</text>
</comment>
<dbReference type="SUPFAM" id="SSF51366">
    <property type="entry name" value="Ribulose-phoshate binding barrel"/>
    <property type="match status" value="1"/>
</dbReference>
<sequence length="282" mass="29764">MRLIPVIDIRGGEAVAASRGDRANYRPLRTPLAEGSDPVAVARALHGLFPFPTLYVADLDGIEGRGADLATQRRIADAWPGREVWIDDGCGHDANAGTLPLLSSPTRGEERSSLPLARQIPSPLWGGLGWGEARPQPLNKSQLLYPDTISRVVGSETLKAIEDYTQTREAAGLDAPLSLDFRGEAFLGPPELLANTDLWPARIIVMTLARVGSGEGPDIARLASIVARAGAREVYAAGGVRNADDLNALRDIGVAGALISTALHAGTITRDDLEALGAETDG</sequence>
<dbReference type="Pfam" id="PF00977">
    <property type="entry name" value="His_biosynth"/>
    <property type="match status" value="1"/>
</dbReference>
<dbReference type="InterPro" id="IPR006062">
    <property type="entry name" value="His_biosynth"/>
</dbReference>
<evidence type="ECO:0000256" key="2">
    <source>
        <dbReference type="ARBA" id="ARBA00022605"/>
    </source>
</evidence>
<evidence type="ECO:0000256" key="5">
    <source>
        <dbReference type="RuleBase" id="RU003657"/>
    </source>
</evidence>
<dbReference type="Proteomes" id="UP000018542">
    <property type="component" value="Chromosome"/>
</dbReference>
<evidence type="ECO:0000256" key="1">
    <source>
        <dbReference type="ARBA" id="ARBA00009667"/>
    </source>
</evidence>
<dbReference type="GO" id="GO:0000105">
    <property type="term" value="P:L-histidine biosynthetic process"/>
    <property type="evidence" value="ECO:0007669"/>
    <property type="project" value="UniProtKB-KW"/>
</dbReference>
<keyword evidence="7" id="KW-1185">Reference proteome</keyword>
<dbReference type="Gene3D" id="3.20.20.70">
    <property type="entry name" value="Aldolase class I"/>
    <property type="match status" value="2"/>
</dbReference>
<evidence type="ECO:0000256" key="3">
    <source>
        <dbReference type="ARBA" id="ARBA00023102"/>
    </source>
</evidence>
<dbReference type="HOGENOM" id="CLU_048577_2_1_5"/>
<evidence type="ECO:0000313" key="7">
    <source>
        <dbReference type="Proteomes" id="UP000018542"/>
    </source>
</evidence>